<evidence type="ECO:0000313" key="3">
    <source>
        <dbReference type="EMBL" id="CAF4053520.1"/>
    </source>
</evidence>
<dbReference type="Pfam" id="PF07885">
    <property type="entry name" value="Ion_trans_2"/>
    <property type="match status" value="1"/>
</dbReference>
<dbReference type="EMBL" id="CAJOBD010006177">
    <property type="protein sequence ID" value="CAF4053520.1"/>
    <property type="molecule type" value="Genomic_DNA"/>
</dbReference>
<dbReference type="Pfam" id="PF03530">
    <property type="entry name" value="SK_channel"/>
    <property type="match status" value="1"/>
</dbReference>
<dbReference type="Gene3D" id="1.10.287.70">
    <property type="match status" value="1"/>
</dbReference>
<sequence>MVNIHDTCIPLMDSIEADSSSATKQSDSMDIVILPSTTTTTMNSNVSNDKKIHIKNLTKHNILNKKLLSNISRRLTKRKNLHKQLCFVTDIMCFLGILGIILMIIESEITFSQVNDNDTILTWSLKIVISFSTIVLIGFVFQYHHLDLSLYAVNNSIEDYRVTLTNWKIFLILLEVLICAIHPIPRSIPYYLKALLKNPDSNSSTSTPYTLSHIDIDVALGLPMFARVYLLCRLIVFHSHLFRDASSRSIGYLNKISINFLFLIKTYLEQWPIGCLTIFCLILFMIGSWCLRACNYLPTHEHVSMPDSMWLFVVTFTTVGYGDFTPSTYCGRSK</sequence>
<evidence type="ECO:0000256" key="1">
    <source>
        <dbReference type="SAM" id="Phobius"/>
    </source>
</evidence>
<evidence type="ECO:0000259" key="2">
    <source>
        <dbReference type="Pfam" id="PF07885"/>
    </source>
</evidence>
<dbReference type="AlphaFoldDB" id="A0A819RJH0"/>
<proteinExistence type="predicted"/>
<gene>
    <name evidence="3" type="ORF">JBS370_LOCUS29180</name>
</gene>
<keyword evidence="1" id="KW-0472">Membrane</keyword>
<feature type="transmembrane region" description="Helical" evidence="1">
    <location>
        <begin position="85"/>
        <end position="105"/>
    </location>
</feature>
<reference evidence="3" key="1">
    <citation type="submission" date="2021-02" db="EMBL/GenBank/DDBJ databases">
        <authorList>
            <person name="Nowell W R."/>
        </authorList>
    </citation>
    <scope>NUCLEOTIDE SEQUENCE</scope>
</reference>
<feature type="domain" description="Potassium channel" evidence="2">
    <location>
        <begin position="280"/>
        <end position="332"/>
    </location>
</feature>
<comment type="caution">
    <text evidence="3">The sequence shown here is derived from an EMBL/GenBank/DDBJ whole genome shotgun (WGS) entry which is preliminary data.</text>
</comment>
<protein>
    <recommendedName>
        <fullName evidence="2">Potassium channel domain-containing protein</fullName>
    </recommendedName>
</protein>
<accession>A0A819RJH0</accession>
<dbReference type="GO" id="GO:0016286">
    <property type="term" value="F:small conductance calcium-activated potassium channel activity"/>
    <property type="evidence" value="ECO:0007669"/>
    <property type="project" value="InterPro"/>
</dbReference>
<feature type="transmembrane region" description="Helical" evidence="1">
    <location>
        <begin position="167"/>
        <end position="185"/>
    </location>
</feature>
<dbReference type="InterPro" id="IPR013099">
    <property type="entry name" value="K_chnl_dom"/>
</dbReference>
<dbReference type="Proteomes" id="UP000663836">
    <property type="component" value="Unassembled WGS sequence"/>
</dbReference>
<dbReference type="SUPFAM" id="SSF81324">
    <property type="entry name" value="Voltage-gated potassium channels"/>
    <property type="match status" value="1"/>
</dbReference>
<name>A0A819RJH0_9BILA</name>
<feature type="transmembrane region" description="Helical" evidence="1">
    <location>
        <begin position="125"/>
        <end position="146"/>
    </location>
</feature>
<feature type="transmembrane region" description="Helical" evidence="1">
    <location>
        <begin position="271"/>
        <end position="291"/>
    </location>
</feature>
<evidence type="ECO:0000313" key="4">
    <source>
        <dbReference type="Proteomes" id="UP000663836"/>
    </source>
</evidence>
<dbReference type="InterPro" id="IPR015449">
    <property type="entry name" value="K_chnl_Ca-activ_SK"/>
</dbReference>
<dbReference type="GO" id="GO:0016020">
    <property type="term" value="C:membrane"/>
    <property type="evidence" value="ECO:0007669"/>
    <property type="project" value="InterPro"/>
</dbReference>
<feature type="transmembrane region" description="Helical" evidence="1">
    <location>
        <begin position="218"/>
        <end position="237"/>
    </location>
</feature>
<dbReference type="PANTHER" id="PTHR10153">
    <property type="entry name" value="SMALL CONDUCTANCE CALCIUM-ACTIVATED POTASSIUM CHANNEL"/>
    <property type="match status" value="1"/>
</dbReference>
<organism evidence="3 4">
    <name type="scientific">Rotaria sordida</name>
    <dbReference type="NCBI Taxonomy" id="392033"/>
    <lineage>
        <taxon>Eukaryota</taxon>
        <taxon>Metazoa</taxon>
        <taxon>Spiralia</taxon>
        <taxon>Gnathifera</taxon>
        <taxon>Rotifera</taxon>
        <taxon>Eurotatoria</taxon>
        <taxon>Bdelloidea</taxon>
        <taxon>Philodinida</taxon>
        <taxon>Philodinidae</taxon>
        <taxon>Rotaria</taxon>
    </lineage>
</organism>
<keyword evidence="1" id="KW-0812">Transmembrane</keyword>
<keyword evidence="1" id="KW-1133">Transmembrane helix</keyword>